<evidence type="ECO:0000313" key="1">
    <source>
        <dbReference type="EMBL" id="KAJ0091141.1"/>
    </source>
</evidence>
<organism evidence="1 2">
    <name type="scientific">Pistacia atlantica</name>
    <dbReference type="NCBI Taxonomy" id="434234"/>
    <lineage>
        <taxon>Eukaryota</taxon>
        <taxon>Viridiplantae</taxon>
        <taxon>Streptophyta</taxon>
        <taxon>Embryophyta</taxon>
        <taxon>Tracheophyta</taxon>
        <taxon>Spermatophyta</taxon>
        <taxon>Magnoliopsida</taxon>
        <taxon>eudicotyledons</taxon>
        <taxon>Gunneridae</taxon>
        <taxon>Pentapetalae</taxon>
        <taxon>rosids</taxon>
        <taxon>malvids</taxon>
        <taxon>Sapindales</taxon>
        <taxon>Anacardiaceae</taxon>
        <taxon>Pistacia</taxon>
    </lineage>
</organism>
<name>A0ACC1AWV6_9ROSI</name>
<gene>
    <name evidence="1" type="ORF">Patl1_13011</name>
</gene>
<comment type="caution">
    <text evidence="1">The sequence shown here is derived from an EMBL/GenBank/DDBJ whole genome shotgun (WGS) entry which is preliminary data.</text>
</comment>
<reference evidence="2" key="1">
    <citation type="journal article" date="2023" name="G3 (Bethesda)">
        <title>Genome assembly and association tests identify interacting loci associated with vigor, precocity, and sex in interspecific pistachio rootstocks.</title>
        <authorList>
            <person name="Palmer W."/>
            <person name="Jacygrad E."/>
            <person name="Sagayaradj S."/>
            <person name="Cavanaugh K."/>
            <person name="Han R."/>
            <person name="Bertier L."/>
            <person name="Beede B."/>
            <person name="Kafkas S."/>
            <person name="Golino D."/>
            <person name="Preece J."/>
            <person name="Michelmore R."/>
        </authorList>
    </citation>
    <scope>NUCLEOTIDE SEQUENCE [LARGE SCALE GENOMIC DNA]</scope>
</reference>
<accession>A0ACC1AWV6</accession>
<sequence length="285" mass="30928">MFCEVKMGRKCSHCGNTGHNSRTCTSRGAVAGGLRLFGVQFPLSSIPMKKSFSTDSLSTSSSSPTPSLSTSSRVTIHHSSNGYLSDGLIAPAQDRKKGVPWTEEEHRIFLIGLEKLGKGDWRGISKKFVTTRTPTQVASHAQKYFLRQSSLNKRKRRPSLFDVGSYTFSDQMLNPGSSKTNEPSDFRGLLLKAIDATPTNPNSTNLDRGSINICDPELASTSSLNSLPKWFNESFNFKPASFSLTVLKGRGAPPNLELTLAAPPVSLDQSKGRSCDLLIGPISVT</sequence>
<evidence type="ECO:0000313" key="2">
    <source>
        <dbReference type="Proteomes" id="UP001164250"/>
    </source>
</evidence>
<dbReference type="EMBL" id="CM047904">
    <property type="protein sequence ID" value="KAJ0091141.1"/>
    <property type="molecule type" value="Genomic_DNA"/>
</dbReference>
<proteinExistence type="predicted"/>
<keyword evidence="2" id="KW-1185">Reference proteome</keyword>
<dbReference type="Proteomes" id="UP001164250">
    <property type="component" value="Chromosome 8"/>
</dbReference>
<protein>
    <submittedName>
        <fullName evidence="1">Uncharacterized protein</fullName>
    </submittedName>
</protein>